<proteinExistence type="predicted"/>
<dbReference type="Gene3D" id="3.30.470.20">
    <property type="entry name" value="ATP-grasp fold, B domain"/>
    <property type="match status" value="1"/>
</dbReference>
<organism evidence="3 4">
    <name type="scientific">Azospirillum griseum</name>
    <dbReference type="NCBI Taxonomy" id="2496639"/>
    <lineage>
        <taxon>Bacteria</taxon>
        <taxon>Pseudomonadati</taxon>
        <taxon>Pseudomonadota</taxon>
        <taxon>Alphaproteobacteria</taxon>
        <taxon>Rhodospirillales</taxon>
        <taxon>Azospirillaceae</taxon>
        <taxon>Azospirillum</taxon>
    </lineage>
</organism>
<evidence type="ECO:0000313" key="3">
    <source>
        <dbReference type="EMBL" id="RTR12239.1"/>
    </source>
</evidence>
<dbReference type="InterPro" id="IPR013815">
    <property type="entry name" value="ATP_grasp_subdomain_1"/>
</dbReference>
<evidence type="ECO:0000259" key="2">
    <source>
        <dbReference type="PROSITE" id="PS50975"/>
    </source>
</evidence>
<accession>A0A3S0JZZ6</accession>
<dbReference type="GO" id="GO:0046872">
    <property type="term" value="F:metal ion binding"/>
    <property type="evidence" value="ECO:0007669"/>
    <property type="project" value="InterPro"/>
</dbReference>
<name>A0A3S0JZZ6_9PROT</name>
<feature type="domain" description="ATP-grasp" evidence="2">
    <location>
        <begin position="95"/>
        <end position="298"/>
    </location>
</feature>
<dbReference type="InterPro" id="IPR011761">
    <property type="entry name" value="ATP-grasp"/>
</dbReference>
<dbReference type="EMBL" id="RXMA01000057">
    <property type="protein sequence ID" value="RTR12239.1"/>
    <property type="molecule type" value="Genomic_DNA"/>
</dbReference>
<comment type="caution">
    <text evidence="3">The sequence shown here is derived from an EMBL/GenBank/DDBJ whole genome shotgun (WGS) entry which is preliminary data.</text>
</comment>
<dbReference type="InterPro" id="IPR053191">
    <property type="entry name" value="DcsG_Biosynth_Enzyme"/>
</dbReference>
<dbReference type="GO" id="GO:0005524">
    <property type="term" value="F:ATP binding"/>
    <property type="evidence" value="ECO:0007669"/>
    <property type="project" value="UniProtKB-UniRule"/>
</dbReference>
<dbReference type="RefSeq" id="WP_126620699.1">
    <property type="nucleotide sequence ID" value="NZ_JBHUCY010000044.1"/>
</dbReference>
<keyword evidence="4" id="KW-1185">Reference proteome</keyword>
<evidence type="ECO:0000313" key="4">
    <source>
        <dbReference type="Proteomes" id="UP000277007"/>
    </source>
</evidence>
<dbReference type="OrthoDB" id="3373978at2"/>
<protein>
    <recommendedName>
        <fullName evidence="2">ATP-grasp domain-containing protein</fullName>
    </recommendedName>
</protein>
<keyword evidence="1" id="KW-0547">Nucleotide-binding</keyword>
<dbReference type="Gene3D" id="3.30.1490.20">
    <property type="entry name" value="ATP-grasp fold, A domain"/>
    <property type="match status" value="1"/>
</dbReference>
<dbReference type="PANTHER" id="PTHR39217:SF1">
    <property type="entry name" value="GLUTATHIONE SYNTHETASE"/>
    <property type="match status" value="1"/>
</dbReference>
<gene>
    <name evidence="3" type="ORF">EJ903_25565</name>
</gene>
<dbReference type="PANTHER" id="PTHR39217">
    <property type="match status" value="1"/>
</dbReference>
<sequence>MHVIALATSVTDLKNDDDMPLLLAACEELGVPTEVCAWDDPGVDWSRYAHVVLRSTWNYIECREEFLAWAERVAATTNLVNPLSVVRWASDKHYLADLAARGVPVVPSRFVEPGEDARAALRDFLATNGQAAELVVKPTVGSYSKNVKRFAGTAEDEATEHIVRLLEQNRSVILQPYLSSVDQVGETNLTYFDRVYSHAIRKSALLMSDGTVNGPTPDFRAARVADADEQAVALAILDATADHLGLGRPLLYGRVDLIRGNDGRPMLLELDICEPSLSFPFCDGGAMRFARVLGQLLQSQESGA</sequence>
<dbReference type="Gene3D" id="3.40.50.20">
    <property type="match status" value="1"/>
</dbReference>
<keyword evidence="1" id="KW-0067">ATP-binding</keyword>
<dbReference type="Proteomes" id="UP000277007">
    <property type="component" value="Unassembled WGS sequence"/>
</dbReference>
<dbReference type="PROSITE" id="PS50975">
    <property type="entry name" value="ATP_GRASP"/>
    <property type="match status" value="1"/>
</dbReference>
<reference evidence="3 4" key="1">
    <citation type="submission" date="2018-12" db="EMBL/GenBank/DDBJ databases">
        <authorList>
            <person name="Yang Y."/>
        </authorList>
    </citation>
    <scope>NUCLEOTIDE SEQUENCE [LARGE SCALE GENOMIC DNA]</scope>
    <source>
        <strain evidence="3 4">L-25-5w-1</strain>
    </source>
</reference>
<dbReference type="SUPFAM" id="SSF56059">
    <property type="entry name" value="Glutathione synthetase ATP-binding domain-like"/>
    <property type="match status" value="1"/>
</dbReference>
<dbReference type="AlphaFoldDB" id="A0A3S0JZZ6"/>
<evidence type="ECO:0000256" key="1">
    <source>
        <dbReference type="PROSITE-ProRule" id="PRU00409"/>
    </source>
</evidence>